<comment type="caution">
    <text evidence="5">The sequence shown here is derived from an EMBL/GenBank/DDBJ whole genome shotgun (WGS) entry which is preliminary data.</text>
</comment>
<proteinExistence type="predicted"/>
<dbReference type="AlphaFoldDB" id="A0A7J7MAH3"/>
<organism evidence="5 6">
    <name type="scientific">Kingdonia uniflora</name>
    <dbReference type="NCBI Taxonomy" id="39325"/>
    <lineage>
        <taxon>Eukaryota</taxon>
        <taxon>Viridiplantae</taxon>
        <taxon>Streptophyta</taxon>
        <taxon>Embryophyta</taxon>
        <taxon>Tracheophyta</taxon>
        <taxon>Spermatophyta</taxon>
        <taxon>Magnoliopsida</taxon>
        <taxon>Ranunculales</taxon>
        <taxon>Circaeasteraceae</taxon>
        <taxon>Kingdonia</taxon>
    </lineage>
</organism>
<dbReference type="Gene3D" id="1.10.510.10">
    <property type="entry name" value="Transferase(Phosphotransferase) domain 1"/>
    <property type="match status" value="1"/>
</dbReference>
<feature type="region of interest" description="Disordered" evidence="3">
    <location>
        <begin position="697"/>
        <end position="744"/>
    </location>
</feature>
<dbReference type="PANTHER" id="PTHR47989:SF8">
    <property type="entry name" value="INACTIVE PROTEIN KINASE SELMODRAFT_444075-LIKE"/>
    <property type="match status" value="1"/>
</dbReference>
<dbReference type="PROSITE" id="PS00109">
    <property type="entry name" value="PROTEIN_KINASE_TYR"/>
    <property type="match status" value="1"/>
</dbReference>
<evidence type="ECO:0000256" key="2">
    <source>
        <dbReference type="ARBA" id="ARBA00022840"/>
    </source>
</evidence>
<dbReference type="GO" id="GO:0004672">
    <property type="term" value="F:protein kinase activity"/>
    <property type="evidence" value="ECO:0007669"/>
    <property type="project" value="InterPro"/>
</dbReference>
<dbReference type="InterPro" id="IPR011009">
    <property type="entry name" value="Kinase-like_dom_sf"/>
</dbReference>
<keyword evidence="6" id="KW-1185">Reference proteome</keyword>
<dbReference type="CDD" id="cd14066">
    <property type="entry name" value="STKc_IRAK"/>
    <property type="match status" value="1"/>
</dbReference>
<dbReference type="PROSITE" id="PS50011">
    <property type="entry name" value="PROTEIN_KINASE_DOM"/>
    <property type="match status" value="1"/>
</dbReference>
<feature type="compositionally biased region" description="Polar residues" evidence="3">
    <location>
        <begin position="652"/>
        <end position="665"/>
    </location>
</feature>
<dbReference type="PANTHER" id="PTHR47989">
    <property type="entry name" value="OS01G0750732 PROTEIN"/>
    <property type="match status" value="1"/>
</dbReference>
<reference evidence="5 6" key="1">
    <citation type="journal article" date="2020" name="IScience">
        <title>Genome Sequencing of the Endangered Kingdonia uniflora (Circaeasteraceae, Ranunculales) Reveals Potential Mechanisms of Evolutionary Specialization.</title>
        <authorList>
            <person name="Sun Y."/>
            <person name="Deng T."/>
            <person name="Zhang A."/>
            <person name="Moore M.J."/>
            <person name="Landis J.B."/>
            <person name="Lin N."/>
            <person name="Zhang H."/>
            <person name="Zhang X."/>
            <person name="Huang J."/>
            <person name="Zhang X."/>
            <person name="Sun H."/>
            <person name="Wang H."/>
        </authorList>
    </citation>
    <scope>NUCLEOTIDE SEQUENCE [LARGE SCALE GENOMIC DNA]</scope>
    <source>
        <strain evidence="5">TB1705</strain>
        <tissue evidence="5">Leaf</tissue>
    </source>
</reference>
<dbReference type="Pfam" id="PF07714">
    <property type="entry name" value="PK_Tyr_Ser-Thr"/>
    <property type="match status" value="1"/>
</dbReference>
<feature type="region of interest" description="Disordered" evidence="3">
    <location>
        <begin position="652"/>
        <end position="682"/>
    </location>
</feature>
<dbReference type="InterPro" id="IPR008266">
    <property type="entry name" value="Tyr_kinase_AS"/>
</dbReference>
<feature type="domain" description="Protein kinase" evidence="4">
    <location>
        <begin position="367"/>
        <end position="635"/>
    </location>
</feature>
<dbReference type="InterPro" id="IPR000719">
    <property type="entry name" value="Prot_kinase_dom"/>
</dbReference>
<sequence>MSAAPQRVVVIQDASREVSSSAIAWAQNGLMLKSGDRLILLGVLHQVNNPSTLSFMGAGKLLGYKSRMDSSMFGSNPKMIEEEVARKKEEYHNNEELIKISKQYKEQKIEFKIVVKAGSSPKITAIQASKYLKATWVILDRQMKKDKRYFMEKLSCGISRMKRDNSIEQLRGARAPGINKMLNDGNRSSNVTYDEMLPGTPDDEELFSLELSPIISDSMGSSKTTLFEEQGVDSIDTRNNHRKGTSFSKSTSSEHLLFTKAVSISSSSFSEENHSPLNYQEKENIISTPAEKEEVGPSYFVSNSPEEFNEIGALDQGQNTMKLGLGGFLMEEAFENSICSECKNRRPMIGLKKDFTYAELQAATDGFSSKNFLSEGGFGSVYKGKLRDGVKIAVKQHKAASFQGEKEFESEVHVLSKARHRNVVMLLGSYSEGSHRLLVYEYVCNGSLDQHLSQKSRNTLSWTDRVRIALGAAKGLNYLHKNNIVHRDMRPNNILVTHDYEPLLGDFGLARTQHEESDNSSDTRVVGTFGYLAPEYAESGKVSTKTDVYSFGVVLLELITGRRTIDKRLGEKSLVGWARPLLKEKKYPELLDPKLIDSHDVHQLYWMVQVAEKCLSKDPEKRQTMEKVVQKLTYITDGQIGCGIIDFSPAHSDSVSSIPDSTGSQGDEETTEMESLSTDATSMSNISRKSVMFSSESSASTISARSSSTSTRYERSILSGGKNNNRGRVKSRSRTQFTYGEMLH</sequence>
<dbReference type="Proteomes" id="UP000541444">
    <property type="component" value="Unassembled WGS sequence"/>
</dbReference>
<feature type="compositionally biased region" description="Polar residues" evidence="3">
    <location>
        <begin position="673"/>
        <end position="682"/>
    </location>
</feature>
<dbReference type="Gene3D" id="3.30.200.20">
    <property type="entry name" value="Phosphorylase Kinase, domain 1"/>
    <property type="match status" value="1"/>
</dbReference>
<accession>A0A7J7MAH3</accession>
<dbReference type="GO" id="GO:0005524">
    <property type="term" value="F:ATP binding"/>
    <property type="evidence" value="ECO:0007669"/>
    <property type="project" value="UniProtKB-KW"/>
</dbReference>
<evidence type="ECO:0000313" key="5">
    <source>
        <dbReference type="EMBL" id="KAF6151885.1"/>
    </source>
</evidence>
<dbReference type="EMBL" id="JACGCM010001659">
    <property type="protein sequence ID" value="KAF6151885.1"/>
    <property type="molecule type" value="Genomic_DNA"/>
</dbReference>
<evidence type="ECO:0000259" key="4">
    <source>
        <dbReference type="PROSITE" id="PS50011"/>
    </source>
</evidence>
<evidence type="ECO:0000313" key="6">
    <source>
        <dbReference type="Proteomes" id="UP000541444"/>
    </source>
</evidence>
<dbReference type="FunFam" id="1.10.510.10:FF:000849">
    <property type="entry name" value="receptor-like cytosolic serine/threonine-protein kinase RBK1 isoform X1"/>
    <property type="match status" value="1"/>
</dbReference>
<protein>
    <recommendedName>
        <fullName evidence="4">Protein kinase domain-containing protein</fullName>
    </recommendedName>
</protein>
<evidence type="ECO:0000256" key="1">
    <source>
        <dbReference type="ARBA" id="ARBA00022741"/>
    </source>
</evidence>
<dbReference type="SUPFAM" id="SSF56112">
    <property type="entry name" value="Protein kinase-like (PK-like)"/>
    <property type="match status" value="1"/>
</dbReference>
<dbReference type="InterPro" id="IPR001245">
    <property type="entry name" value="Ser-Thr/Tyr_kinase_cat_dom"/>
</dbReference>
<gene>
    <name evidence="5" type="ORF">GIB67_010459</name>
</gene>
<feature type="compositionally biased region" description="Low complexity" evidence="3">
    <location>
        <begin position="697"/>
        <end position="711"/>
    </location>
</feature>
<dbReference type="OrthoDB" id="4062651at2759"/>
<keyword evidence="1" id="KW-0547">Nucleotide-binding</keyword>
<name>A0A7J7MAH3_9MAGN</name>
<dbReference type="FunFam" id="3.30.200.20:FF:000604">
    <property type="entry name" value="Proline-rich receptor-like protein kinase PERK8"/>
    <property type="match status" value="1"/>
</dbReference>
<keyword evidence="2" id="KW-0067">ATP-binding</keyword>
<evidence type="ECO:0000256" key="3">
    <source>
        <dbReference type="SAM" id="MobiDB-lite"/>
    </source>
</evidence>